<dbReference type="RefSeq" id="WP_033892092.1">
    <property type="nucleotide sequence ID" value="NZ_JDUT01000018.1"/>
</dbReference>
<proteinExistence type="predicted"/>
<dbReference type="OrthoDB" id="944647at2"/>
<dbReference type="AlphaFoldDB" id="A0A087D5N9"/>
<organism evidence="1 2">
    <name type="scientific">Bifidobacterium saguini DSM 23967</name>
    <dbReference type="NCBI Taxonomy" id="1437607"/>
    <lineage>
        <taxon>Bacteria</taxon>
        <taxon>Bacillati</taxon>
        <taxon>Actinomycetota</taxon>
        <taxon>Actinomycetes</taxon>
        <taxon>Bifidobacteriales</taxon>
        <taxon>Bifidobacteriaceae</taxon>
        <taxon>Bifidobacterium</taxon>
    </lineage>
</organism>
<accession>A0A087D5N9</accession>
<gene>
    <name evidence="1" type="ORF">BISA_2211</name>
</gene>
<protein>
    <submittedName>
        <fullName evidence="1">Antirestriction protein ArdA</fullName>
    </submittedName>
</protein>
<dbReference type="EMBL" id="JGZN01000020">
    <property type="protein sequence ID" value="KFI90839.1"/>
    <property type="molecule type" value="Genomic_DNA"/>
</dbReference>
<evidence type="ECO:0000313" key="2">
    <source>
        <dbReference type="Proteomes" id="UP000029066"/>
    </source>
</evidence>
<reference evidence="1 2" key="1">
    <citation type="submission" date="2014-03" db="EMBL/GenBank/DDBJ databases">
        <title>Genomics of Bifidobacteria.</title>
        <authorList>
            <person name="Ventura M."/>
            <person name="Milani C."/>
            <person name="Lugli G.A."/>
        </authorList>
    </citation>
    <scope>NUCLEOTIDE SEQUENCE [LARGE SCALE GENOMIC DNA]</scope>
    <source>
        <strain evidence="1 2">DSM 23967</strain>
    </source>
</reference>
<dbReference type="Proteomes" id="UP000029066">
    <property type="component" value="Unassembled WGS sequence"/>
</dbReference>
<sequence length="133" mass="14066">MKDADFDISTLLYEGEAIADYTLTGMGTNWGSPVYQCVTQPGSTDIHSALEETLHRIIDARIDTGDADDVLAETMGVVRADSIDAEDGVTPIDLDLGYALPGAITSFTERAPVACDPAEPLNMTDASACGPIR</sequence>
<evidence type="ECO:0000313" key="1">
    <source>
        <dbReference type="EMBL" id="KFI90839.1"/>
    </source>
</evidence>
<name>A0A087D5N9_9BIFI</name>
<dbReference type="STRING" id="1437607.BISA_2211"/>
<comment type="caution">
    <text evidence="1">The sequence shown here is derived from an EMBL/GenBank/DDBJ whole genome shotgun (WGS) entry which is preliminary data.</text>
</comment>